<protein>
    <recommendedName>
        <fullName evidence="1">HicB-like antitoxin of toxin-antitoxin system domain-containing protein</fullName>
    </recommendedName>
</protein>
<dbReference type="PATRIC" id="fig|1619041.3.peg.388"/>
<sequence>MREEVILSNQFKVIIERDEDGYFVASVPALPGCHTQAKTLPELMKRVKDAIKLCRLVAKKDARYREKIKRFAYEPSFIGIEFVTV</sequence>
<dbReference type="PANTHER" id="PTHR34504:SF2">
    <property type="entry name" value="UPF0150 PROTEIN SSL0259"/>
    <property type="match status" value="1"/>
</dbReference>
<dbReference type="SUPFAM" id="SSF143100">
    <property type="entry name" value="TTHA1013/TTHA0281-like"/>
    <property type="match status" value="1"/>
</dbReference>
<dbReference type="Pfam" id="PF15919">
    <property type="entry name" value="HicB_lk_antitox"/>
    <property type="match status" value="1"/>
</dbReference>
<dbReference type="EMBL" id="LCKX01000011">
    <property type="protein sequence ID" value="KKU07439.1"/>
    <property type="molecule type" value="Genomic_DNA"/>
</dbReference>
<organism evidence="2 3">
    <name type="scientific">Candidatus Magasanikbacteria bacterium GW2011_GWA2_45_39</name>
    <dbReference type="NCBI Taxonomy" id="1619041"/>
    <lineage>
        <taxon>Bacteria</taxon>
        <taxon>Candidatus Magasanikiibacteriota</taxon>
    </lineage>
</organism>
<evidence type="ECO:0000313" key="2">
    <source>
        <dbReference type="EMBL" id="KKU07439.1"/>
    </source>
</evidence>
<dbReference type="InterPro" id="IPR031807">
    <property type="entry name" value="HicB-like"/>
</dbReference>
<dbReference type="PANTHER" id="PTHR34504">
    <property type="entry name" value="ANTITOXIN HICB"/>
    <property type="match status" value="1"/>
</dbReference>
<proteinExistence type="predicted"/>
<reference evidence="2 3" key="1">
    <citation type="journal article" date="2015" name="Nature">
        <title>rRNA introns, odd ribosomes, and small enigmatic genomes across a large radiation of phyla.</title>
        <authorList>
            <person name="Brown C.T."/>
            <person name="Hug L.A."/>
            <person name="Thomas B.C."/>
            <person name="Sharon I."/>
            <person name="Castelle C.J."/>
            <person name="Singh A."/>
            <person name="Wilkins M.J."/>
            <person name="Williams K.H."/>
            <person name="Banfield J.F."/>
        </authorList>
    </citation>
    <scope>NUCLEOTIDE SEQUENCE [LARGE SCALE GENOMIC DNA]</scope>
</reference>
<dbReference type="InterPro" id="IPR051404">
    <property type="entry name" value="TA_system_antitoxin"/>
</dbReference>
<gene>
    <name evidence="2" type="ORF">UX10_C0011G0017</name>
</gene>
<comment type="caution">
    <text evidence="2">The sequence shown here is derived from an EMBL/GenBank/DDBJ whole genome shotgun (WGS) entry which is preliminary data.</text>
</comment>
<dbReference type="Proteomes" id="UP000033999">
    <property type="component" value="Unassembled WGS sequence"/>
</dbReference>
<evidence type="ECO:0000313" key="3">
    <source>
        <dbReference type="Proteomes" id="UP000033999"/>
    </source>
</evidence>
<dbReference type="InterPro" id="IPR035069">
    <property type="entry name" value="TTHA1013/TTHA0281-like"/>
</dbReference>
<dbReference type="AlphaFoldDB" id="A0A0G1MGR1"/>
<evidence type="ECO:0000259" key="1">
    <source>
        <dbReference type="Pfam" id="PF15919"/>
    </source>
</evidence>
<name>A0A0G1MGR1_9BACT</name>
<accession>A0A0G1MGR1</accession>
<feature type="domain" description="HicB-like antitoxin of toxin-antitoxin system" evidence="1">
    <location>
        <begin position="11"/>
        <end position="54"/>
    </location>
</feature>
<dbReference type="Gene3D" id="3.30.160.250">
    <property type="match status" value="1"/>
</dbReference>